<comment type="caution">
    <text evidence="2">The sequence shown here is derived from an EMBL/GenBank/DDBJ whole genome shotgun (WGS) entry which is preliminary data.</text>
</comment>
<dbReference type="Proteomes" id="UP000193560">
    <property type="component" value="Unassembled WGS sequence"/>
</dbReference>
<organism evidence="2 3">
    <name type="scientific">Absidia repens</name>
    <dbReference type="NCBI Taxonomy" id="90262"/>
    <lineage>
        <taxon>Eukaryota</taxon>
        <taxon>Fungi</taxon>
        <taxon>Fungi incertae sedis</taxon>
        <taxon>Mucoromycota</taxon>
        <taxon>Mucoromycotina</taxon>
        <taxon>Mucoromycetes</taxon>
        <taxon>Mucorales</taxon>
        <taxon>Cunninghamellaceae</taxon>
        <taxon>Absidia</taxon>
    </lineage>
</organism>
<sequence length="156" mass="16747">MSSENSAWGRSPSDHGRTTGSQNDQEDGSRWHKEYQRTGGGLYKGDNQSQRGRGRGSGSNNNSNTGFRGGRGGRGGIRGRGGYNDSINNRTKRVQVMAGASKFVHVVIGASKLNKLTIYPQTGTHPLPLVPLVIMTDGRQPLQEIATTMGGQQALH</sequence>
<name>A0A1X2J238_9FUNG</name>
<protein>
    <submittedName>
        <fullName evidence="2">Uncharacterized protein</fullName>
    </submittedName>
</protein>
<dbReference type="EMBL" id="MCGE01000001">
    <property type="protein sequence ID" value="ORZ25868.1"/>
    <property type="molecule type" value="Genomic_DNA"/>
</dbReference>
<feature type="compositionally biased region" description="Gly residues" evidence="1">
    <location>
        <begin position="67"/>
        <end position="82"/>
    </location>
</feature>
<proteinExistence type="predicted"/>
<reference evidence="2 3" key="1">
    <citation type="submission" date="2016-07" db="EMBL/GenBank/DDBJ databases">
        <title>Pervasive Adenine N6-methylation of Active Genes in Fungi.</title>
        <authorList>
            <consortium name="DOE Joint Genome Institute"/>
            <person name="Mondo S.J."/>
            <person name="Dannebaum R.O."/>
            <person name="Kuo R.C."/>
            <person name="Labutti K."/>
            <person name="Haridas S."/>
            <person name="Kuo A."/>
            <person name="Salamov A."/>
            <person name="Ahrendt S.R."/>
            <person name="Lipzen A."/>
            <person name="Sullivan W."/>
            <person name="Andreopoulos W.B."/>
            <person name="Clum A."/>
            <person name="Lindquist E."/>
            <person name="Daum C."/>
            <person name="Ramamoorthy G.K."/>
            <person name="Gryganskyi A."/>
            <person name="Culley D."/>
            <person name="Magnuson J.K."/>
            <person name="James T.Y."/>
            <person name="O'Malley M.A."/>
            <person name="Stajich J.E."/>
            <person name="Spatafora J.W."/>
            <person name="Visel A."/>
            <person name="Grigoriev I.V."/>
        </authorList>
    </citation>
    <scope>NUCLEOTIDE SEQUENCE [LARGE SCALE GENOMIC DNA]</scope>
    <source>
        <strain evidence="2 3">NRRL 1336</strain>
    </source>
</reference>
<accession>A0A1X2J238</accession>
<feature type="region of interest" description="Disordered" evidence="1">
    <location>
        <begin position="1"/>
        <end position="88"/>
    </location>
</feature>
<evidence type="ECO:0000256" key="1">
    <source>
        <dbReference type="SAM" id="MobiDB-lite"/>
    </source>
</evidence>
<gene>
    <name evidence="2" type="ORF">BCR42DRAFT_16337</name>
</gene>
<evidence type="ECO:0000313" key="2">
    <source>
        <dbReference type="EMBL" id="ORZ25868.1"/>
    </source>
</evidence>
<dbReference type="AlphaFoldDB" id="A0A1X2J238"/>
<keyword evidence="3" id="KW-1185">Reference proteome</keyword>
<feature type="compositionally biased region" description="Basic and acidic residues" evidence="1">
    <location>
        <begin position="27"/>
        <end position="36"/>
    </location>
</feature>
<evidence type="ECO:0000313" key="3">
    <source>
        <dbReference type="Proteomes" id="UP000193560"/>
    </source>
</evidence>